<dbReference type="GO" id="GO:0030018">
    <property type="term" value="C:Z disc"/>
    <property type="evidence" value="ECO:0007669"/>
    <property type="project" value="TreeGrafter"/>
</dbReference>
<dbReference type="PANTHER" id="PTHR24179:SF20">
    <property type="entry name" value="PROTEIN PHOSPHATASE 1 REGULATORY SUBUNIT 12A"/>
    <property type="match status" value="1"/>
</dbReference>
<dbReference type="Proteomes" id="UP000646548">
    <property type="component" value="Unassembled WGS sequence"/>
</dbReference>
<evidence type="ECO:0000313" key="4">
    <source>
        <dbReference type="EMBL" id="KAF6716002.1"/>
    </source>
</evidence>
<dbReference type="GO" id="GO:0031672">
    <property type="term" value="C:A band"/>
    <property type="evidence" value="ECO:0007669"/>
    <property type="project" value="TreeGrafter"/>
</dbReference>
<accession>A0A834BLQ5</accession>
<keyword evidence="2" id="KW-0040">ANK repeat</keyword>
<feature type="compositionally biased region" description="Basic residues" evidence="3">
    <location>
        <begin position="78"/>
        <end position="88"/>
    </location>
</feature>
<evidence type="ECO:0000313" key="5">
    <source>
        <dbReference type="Proteomes" id="UP000646548"/>
    </source>
</evidence>
<name>A0A834BLQ5_ORYME</name>
<feature type="region of interest" description="Disordered" evidence="3">
    <location>
        <begin position="62"/>
        <end position="135"/>
    </location>
</feature>
<keyword evidence="1" id="KW-0677">Repeat</keyword>
<comment type="caution">
    <text evidence="4">The sequence shown here is derived from an EMBL/GenBank/DDBJ whole genome shotgun (WGS) entry which is preliminary data.</text>
</comment>
<sequence>MKKVRMSQRKRTRPHKKMKIYQKTNTALTSEKRYALEAVHLHGSVHQRLTFQKGIMQAFVPRTHSVPMRDEDAESQRKAKSRQARQTRRSTQGVTLTDIKEAQTTYSLSHQSREKEEEGTLDHRSSPWRSFSDAKGDTGAVKAAEVSLKWNIIDKEGNVEHQVDNLAESSNSSHLSLSESCASPNCNSSFRDGGRWWRDENENPVEEATQLSAKYQLRESSPDVEGSLYTTESMLAACHRGLPKLRRAERSRGLGLVGGVEGPGR</sequence>
<dbReference type="GO" id="GO:0019208">
    <property type="term" value="F:phosphatase regulator activity"/>
    <property type="evidence" value="ECO:0007669"/>
    <property type="project" value="TreeGrafter"/>
</dbReference>
<feature type="compositionally biased region" description="Basic and acidic residues" evidence="3">
    <location>
        <begin position="111"/>
        <end position="125"/>
    </location>
</feature>
<dbReference type="EMBL" id="WKFB01001016">
    <property type="protein sequence ID" value="KAF6716002.1"/>
    <property type="molecule type" value="Genomic_DNA"/>
</dbReference>
<reference evidence="4" key="1">
    <citation type="journal article" name="BMC Genomics">
        <title>Long-read sequencing and de novo genome assembly of marine medaka (Oryzias melastigma).</title>
        <authorList>
            <person name="Liang P."/>
            <person name="Saqib H.S.A."/>
            <person name="Ni X."/>
            <person name="Shen Y."/>
        </authorList>
    </citation>
    <scope>NUCLEOTIDE SEQUENCE</scope>
    <source>
        <strain evidence="4">Bigg-433</strain>
    </source>
</reference>
<dbReference type="InterPro" id="IPR051226">
    <property type="entry name" value="PP1_Regulatory_Subunit"/>
</dbReference>
<dbReference type="AlphaFoldDB" id="A0A834BLQ5"/>
<feature type="compositionally biased region" description="Basic and acidic residues" evidence="3">
    <location>
        <begin position="67"/>
        <end position="77"/>
    </location>
</feature>
<evidence type="ECO:0000256" key="1">
    <source>
        <dbReference type="ARBA" id="ARBA00022737"/>
    </source>
</evidence>
<evidence type="ECO:0000256" key="3">
    <source>
        <dbReference type="SAM" id="MobiDB-lite"/>
    </source>
</evidence>
<dbReference type="Gene3D" id="6.10.140.390">
    <property type="match status" value="1"/>
</dbReference>
<gene>
    <name evidence="4" type="ORF">FQA47_007333</name>
</gene>
<dbReference type="PANTHER" id="PTHR24179">
    <property type="entry name" value="PROTEIN PHOSPHATASE 1 REGULATORY SUBUNIT 12"/>
    <property type="match status" value="1"/>
</dbReference>
<proteinExistence type="predicted"/>
<dbReference type="CDD" id="cd21930">
    <property type="entry name" value="IPD_PPP1R12"/>
    <property type="match status" value="1"/>
</dbReference>
<organism evidence="4 5">
    <name type="scientific">Oryzias melastigma</name>
    <name type="common">Marine medaka</name>
    <dbReference type="NCBI Taxonomy" id="30732"/>
    <lineage>
        <taxon>Eukaryota</taxon>
        <taxon>Metazoa</taxon>
        <taxon>Chordata</taxon>
        <taxon>Craniata</taxon>
        <taxon>Vertebrata</taxon>
        <taxon>Euteleostomi</taxon>
        <taxon>Actinopterygii</taxon>
        <taxon>Neopterygii</taxon>
        <taxon>Teleostei</taxon>
        <taxon>Neoteleostei</taxon>
        <taxon>Acanthomorphata</taxon>
        <taxon>Ovalentaria</taxon>
        <taxon>Atherinomorphae</taxon>
        <taxon>Beloniformes</taxon>
        <taxon>Adrianichthyidae</taxon>
        <taxon>Oryziinae</taxon>
        <taxon>Oryzias</taxon>
    </lineage>
</organism>
<evidence type="ECO:0000256" key="2">
    <source>
        <dbReference type="ARBA" id="ARBA00023043"/>
    </source>
</evidence>
<protein>
    <submittedName>
        <fullName evidence="4">Protein phosphatase 1 regulatory subunit 12B</fullName>
    </submittedName>
</protein>
<dbReference type="GO" id="GO:0004857">
    <property type="term" value="F:enzyme inhibitor activity"/>
    <property type="evidence" value="ECO:0007669"/>
    <property type="project" value="TreeGrafter"/>
</dbReference>